<reference evidence="3" key="1">
    <citation type="submission" date="2011-06" db="EMBL/GenBank/DDBJ databases">
        <title>Complete genome sequence of Paenibacillus mucilaginosus KNP414.</title>
        <authorList>
            <person name="Wang J."/>
            <person name="Hu S."/>
            <person name="Hu X."/>
            <person name="Zhang B."/>
            <person name="Dong D."/>
            <person name="Zhang S."/>
            <person name="Zhao K."/>
            <person name="Wu D."/>
        </authorList>
    </citation>
    <scope>NUCLEOTIDE SEQUENCE [LARGE SCALE GENOMIC DNA]</scope>
    <source>
        <strain evidence="3">KNP414</strain>
    </source>
</reference>
<dbReference type="AlphaFoldDB" id="F8F751"/>
<proteinExistence type="predicted"/>
<dbReference type="KEGG" id="pms:KNP414_06555"/>
<dbReference type="HOGENOM" id="CLU_3313852_0_0_9"/>
<protein>
    <submittedName>
        <fullName evidence="2">Uncharacterized protein</fullName>
    </submittedName>
</protein>
<gene>
    <name evidence="2" type="ordered locus">KNP414_06555</name>
</gene>
<feature type="transmembrane region" description="Helical" evidence="1">
    <location>
        <begin position="20"/>
        <end position="38"/>
    </location>
</feature>
<dbReference type="EMBL" id="CP002869">
    <property type="protein sequence ID" value="AEI45076.1"/>
    <property type="molecule type" value="Genomic_DNA"/>
</dbReference>
<accession>F8F751</accession>
<dbReference type="Proteomes" id="UP000006620">
    <property type="component" value="Chromosome"/>
</dbReference>
<organism evidence="2 3">
    <name type="scientific">Paenibacillus mucilaginosus (strain KNP414)</name>
    <dbReference type="NCBI Taxonomy" id="1036673"/>
    <lineage>
        <taxon>Bacteria</taxon>
        <taxon>Bacillati</taxon>
        <taxon>Bacillota</taxon>
        <taxon>Bacilli</taxon>
        <taxon>Bacillales</taxon>
        <taxon>Paenibacillaceae</taxon>
        <taxon>Paenibacillus</taxon>
    </lineage>
</organism>
<keyword evidence="1" id="KW-0472">Membrane</keyword>
<keyword evidence="1" id="KW-0812">Transmembrane</keyword>
<sequence length="39" mass="4510">MQNFLEVELVHVIRPLRLVVRSPVFVVPCCLIVYSLILT</sequence>
<evidence type="ECO:0000256" key="1">
    <source>
        <dbReference type="SAM" id="Phobius"/>
    </source>
</evidence>
<name>F8F751_PAEMK</name>
<evidence type="ECO:0000313" key="2">
    <source>
        <dbReference type="EMBL" id="AEI45076.1"/>
    </source>
</evidence>
<evidence type="ECO:0000313" key="3">
    <source>
        <dbReference type="Proteomes" id="UP000006620"/>
    </source>
</evidence>
<keyword evidence="1" id="KW-1133">Transmembrane helix</keyword>
<reference evidence="2 3" key="2">
    <citation type="journal article" date="2013" name="Genome Announc.">
        <title>Genome Sequence of Growth-Improving Paenibacillus mucilaginosus Strain KNP414.</title>
        <authorList>
            <person name="Lu J.J."/>
            <person name="Wang J.F."/>
            <person name="Hu X.F."/>
        </authorList>
    </citation>
    <scope>NUCLEOTIDE SEQUENCE [LARGE SCALE GENOMIC DNA]</scope>
    <source>
        <strain evidence="2 3">KNP414</strain>
    </source>
</reference>